<dbReference type="CDD" id="cd13912">
    <property type="entry name" value="CcO_II_C"/>
    <property type="match status" value="1"/>
</dbReference>
<evidence type="ECO:0000313" key="22">
    <source>
        <dbReference type="EMBL" id="AZF98999.1"/>
    </source>
</evidence>
<dbReference type="SUPFAM" id="SSF49503">
    <property type="entry name" value="Cupredoxins"/>
    <property type="match status" value="1"/>
</dbReference>
<comment type="subcellular location">
    <subcellularLocation>
        <location evidence="1 18">Mitochondrion inner membrane</location>
        <topology evidence="1 18">Multi-pass membrane protein</topology>
    </subcellularLocation>
</comment>
<evidence type="ECO:0000256" key="16">
    <source>
        <dbReference type="ARBA" id="ARBA00023136"/>
    </source>
</evidence>
<sequence>MASWNNLNFQDANSPIMEQLIFLHDHTMMIIIMIMMSITYTIVNLTMNSFTNRFFMNNQFMEIIWTILPAFMLLFIAFPSLKTLYMLDEIMFPNLSFKSIGHQWYWSYEFSEFNLDFNSYMKQSNEIEINEFRLLETDHRIIIPINTQIRMLTTSMDVIHSWAMPSLGIKIDAIPGRLNQIFLYINRPGIFFGQCSEICGMNHSFMPIVIESIPPKNFINWINFNMN</sequence>
<evidence type="ECO:0000256" key="17">
    <source>
        <dbReference type="ARBA" id="ARBA00049512"/>
    </source>
</evidence>
<evidence type="ECO:0000256" key="11">
    <source>
        <dbReference type="ARBA" id="ARBA00022967"/>
    </source>
</evidence>
<dbReference type="Pfam" id="PF02790">
    <property type="entry name" value="COX2_TM"/>
    <property type="match status" value="1"/>
</dbReference>
<keyword evidence="13 19" id="KW-1133">Transmembrane helix</keyword>
<dbReference type="PROSITE" id="PS50999">
    <property type="entry name" value="COX2_TM"/>
    <property type="match status" value="1"/>
</dbReference>
<evidence type="ECO:0000259" key="21">
    <source>
        <dbReference type="PROSITE" id="PS50999"/>
    </source>
</evidence>
<dbReference type="PRINTS" id="PR01166">
    <property type="entry name" value="CYCOXIDASEII"/>
</dbReference>
<dbReference type="FunFam" id="2.60.40.420:FF:000001">
    <property type="entry name" value="Cytochrome c oxidase subunit 2"/>
    <property type="match status" value="1"/>
</dbReference>
<dbReference type="Pfam" id="PF00116">
    <property type="entry name" value="COX2"/>
    <property type="match status" value="1"/>
</dbReference>
<protein>
    <recommendedName>
        <fullName evidence="4 18">Cytochrome c oxidase subunit 2</fullName>
    </recommendedName>
</protein>
<evidence type="ECO:0000256" key="6">
    <source>
        <dbReference type="ARBA" id="ARBA00022660"/>
    </source>
</evidence>
<dbReference type="PANTHER" id="PTHR22888:SF9">
    <property type="entry name" value="CYTOCHROME C OXIDASE SUBUNIT 2"/>
    <property type="match status" value="1"/>
</dbReference>
<keyword evidence="15 18" id="KW-0496">Mitochondrion</keyword>
<evidence type="ECO:0000256" key="19">
    <source>
        <dbReference type="SAM" id="Phobius"/>
    </source>
</evidence>
<proteinExistence type="inferred from homology"/>
<evidence type="ECO:0000256" key="9">
    <source>
        <dbReference type="ARBA" id="ARBA00022792"/>
    </source>
</evidence>
<dbReference type="GO" id="GO:0005507">
    <property type="term" value="F:copper ion binding"/>
    <property type="evidence" value="ECO:0007669"/>
    <property type="project" value="InterPro"/>
</dbReference>
<comment type="subunit">
    <text evidence="3">Component of the cytochrome c oxidase (complex IV, CIV), a multisubunit enzyme composed of a catalytic core of 3 subunits and several supernumerary subunits. The complex exists as a monomer or a dimer and forms supercomplexes (SCs) in the inner mitochondrial membrane with ubiquinol-cytochrome c oxidoreductase (cytochrome b-c1 complex, complex III, CIII).</text>
</comment>
<comment type="similarity">
    <text evidence="2 18">Belongs to the cytochrome c oxidase subunit 2 family.</text>
</comment>
<keyword evidence="12 18" id="KW-0249">Electron transport</keyword>
<evidence type="ECO:0000256" key="13">
    <source>
        <dbReference type="ARBA" id="ARBA00022989"/>
    </source>
</evidence>
<evidence type="ECO:0000256" key="8">
    <source>
        <dbReference type="ARBA" id="ARBA00022723"/>
    </source>
</evidence>
<evidence type="ECO:0000256" key="10">
    <source>
        <dbReference type="ARBA" id="ARBA00022842"/>
    </source>
</evidence>
<gene>
    <name evidence="22" type="primary">COX2</name>
    <name evidence="22" type="synonym">COII</name>
</gene>
<dbReference type="PANTHER" id="PTHR22888">
    <property type="entry name" value="CYTOCHROME C OXIDASE, SUBUNIT II"/>
    <property type="match status" value="1"/>
</dbReference>
<dbReference type="AlphaFoldDB" id="A0A3G8FWH5"/>
<keyword evidence="10" id="KW-0460">Magnesium</keyword>
<keyword evidence="5 18" id="KW-0813">Transport</keyword>
<evidence type="ECO:0000256" key="5">
    <source>
        <dbReference type="ARBA" id="ARBA00022448"/>
    </source>
</evidence>
<comment type="catalytic activity">
    <reaction evidence="17">
        <text>4 Fe(II)-[cytochrome c] + O2 + 8 H(+)(in) = 4 Fe(III)-[cytochrome c] + 2 H2O + 4 H(+)(out)</text>
        <dbReference type="Rhea" id="RHEA:11436"/>
        <dbReference type="Rhea" id="RHEA-COMP:10350"/>
        <dbReference type="Rhea" id="RHEA-COMP:14399"/>
        <dbReference type="ChEBI" id="CHEBI:15377"/>
        <dbReference type="ChEBI" id="CHEBI:15378"/>
        <dbReference type="ChEBI" id="CHEBI:15379"/>
        <dbReference type="ChEBI" id="CHEBI:29033"/>
        <dbReference type="ChEBI" id="CHEBI:29034"/>
        <dbReference type="EC" id="7.1.1.9"/>
    </reaction>
    <physiologicalReaction direction="left-to-right" evidence="17">
        <dbReference type="Rhea" id="RHEA:11437"/>
    </physiologicalReaction>
</comment>
<dbReference type="Gene3D" id="2.60.40.420">
    <property type="entry name" value="Cupredoxins - blue copper proteins"/>
    <property type="match status" value="1"/>
</dbReference>
<feature type="transmembrane region" description="Helical" evidence="19">
    <location>
        <begin position="63"/>
        <end position="81"/>
    </location>
</feature>
<dbReference type="EMBL" id="MH577058">
    <property type="protein sequence ID" value="AZF98999.1"/>
    <property type="molecule type" value="Genomic_DNA"/>
</dbReference>
<dbReference type="InterPro" id="IPR001505">
    <property type="entry name" value="Copper_CuA"/>
</dbReference>
<keyword evidence="7 18" id="KW-0812">Transmembrane</keyword>
<evidence type="ECO:0000256" key="3">
    <source>
        <dbReference type="ARBA" id="ARBA00011164"/>
    </source>
</evidence>
<accession>A0A3G8FWH5</accession>
<organism evidence="22">
    <name type="scientific">Megalodontes cephalotes</name>
    <dbReference type="NCBI Taxonomy" id="222801"/>
    <lineage>
        <taxon>Eukaryota</taxon>
        <taxon>Metazoa</taxon>
        <taxon>Ecdysozoa</taxon>
        <taxon>Arthropoda</taxon>
        <taxon>Hexapoda</taxon>
        <taxon>Insecta</taxon>
        <taxon>Pterygota</taxon>
        <taxon>Neoptera</taxon>
        <taxon>Endopterygota</taxon>
        <taxon>Hymenoptera</taxon>
        <taxon>Pamphilioidea</taxon>
        <taxon>Megalodontesidae</taxon>
        <taxon>Megalodontes</taxon>
    </lineage>
</organism>
<keyword evidence="8 18" id="KW-0479">Metal-binding</keyword>
<keyword evidence="16 18" id="KW-0472">Membrane</keyword>
<feature type="domain" description="Cytochrome oxidase subunit II copper A binding" evidence="20">
    <location>
        <begin position="92"/>
        <end position="224"/>
    </location>
</feature>
<evidence type="ECO:0000259" key="20">
    <source>
        <dbReference type="PROSITE" id="PS50857"/>
    </source>
</evidence>
<evidence type="ECO:0000256" key="12">
    <source>
        <dbReference type="ARBA" id="ARBA00022982"/>
    </source>
</evidence>
<dbReference type="InterPro" id="IPR036257">
    <property type="entry name" value="Cyt_c_oxidase_su2_TM_sf"/>
</dbReference>
<evidence type="ECO:0000256" key="15">
    <source>
        <dbReference type="ARBA" id="ARBA00023128"/>
    </source>
</evidence>
<keyword evidence="9 18" id="KW-0999">Mitochondrion inner membrane</keyword>
<dbReference type="GO" id="GO:0004129">
    <property type="term" value="F:cytochrome-c oxidase activity"/>
    <property type="evidence" value="ECO:0007669"/>
    <property type="project" value="UniProtKB-EC"/>
</dbReference>
<dbReference type="InterPro" id="IPR011759">
    <property type="entry name" value="Cyt_c_oxidase_su2_TM_dom"/>
</dbReference>
<feature type="transmembrane region" description="Helical" evidence="19">
    <location>
        <begin position="21"/>
        <end position="43"/>
    </location>
</feature>
<dbReference type="Gene3D" id="1.10.287.90">
    <property type="match status" value="1"/>
</dbReference>
<feature type="domain" description="Cytochrome oxidase subunit II transmembrane region profile" evidence="21">
    <location>
        <begin position="1"/>
        <end position="91"/>
    </location>
</feature>
<dbReference type="InterPro" id="IPR002429">
    <property type="entry name" value="CcO_II-like_C"/>
</dbReference>
<reference evidence="22" key="1">
    <citation type="journal article" date="2018" name="Int. J. Biol. Macromol.">
        <title>The first mitogenomes of the superfamily Pamphilioidea (Hymenoptera: Symphyta): Mitogenome architecture and phylogenetic inference.</title>
        <authorList>
            <person name="Niu G."/>
            <person name="Korkmaz E.M."/>
            <person name="Dogan O."/>
            <person name="Zhang Y."/>
            <person name="Aydemir M.N."/>
            <person name="Budak M."/>
            <person name="Du S."/>
            <person name="Basibuyuk H.H."/>
            <person name="Wei M."/>
        </authorList>
    </citation>
    <scope>NUCLEOTIDE SEQUENCE</scope>
</reference>
<keyword evidence="11" id="KW-1278">Translocase</keyword>
<dbReference type="InterPro" id="IPR008972">
    <property type="entry name" value="Cupredoxin"/>
</dbReference>
<geneLocation type="mitochondrion" evidence="22"/>
<comment type="cofactor">
    <cofactor evidence="18">
        <name>Cu cation</name>
        <dbReference type="ChEBI" id="CHEBI:23378"/>
    </cofactor>
    <text evidence="18">Binds a copper A center.</text>
</comment>
<dbReference type="PROSITE" id="PS50857">
    <property type="entry name" value="COX2_CUA"/>
    <property type="match status" value="1"/>
</dbReference>
<evidence type="ECO:0000256" key="18">
    <source>
        <dbReference type="RuleBase" id="RU000457"/>
    </source>
</evidence>
<evidence type="ECO:0000256" key="14">
    <source>
        <dbReference type="ARBA" id="ARBA00023008"/>
    </source>
</evidence>
<comment type="function">
    <text evidence="18">Component of the cytochrome c oxidase, the last enzyme in the mitochondrial electron transport chain which drives oxidative phosphorylation. The respiratory chain contains 3 multisubunit complexes succinate dehydrogenase (complex II, CII), ubiquinol-cytochrome c oxidoreductase (cytochrome b-c1 complex, complex III, CIII) and cytochrome c oxidase (complex IV, CIV), that cooperate to transfer electrons derived from NADH and succinate to molecular oxygen, creating an electrochemical gradient over the inner membrane that drives transmembrane transport and the ATP synthase. Cytochrome c oxidase is the component of the respiratory chain that catalyzes the reduction of oxygen to water. Electrons originating from reduced cytochrome c in the intermembrane space (IMS) are transferred via the dinuclear copper A center (CU(A)) of subunit 2 and heme A of subunit 1 to the active site in subunit 1, a binuclear center (BNC) formed by heme A3 and copper B (CU(B)). The BNC reduces molecular oxygen to 2 water molecules using 4 electrons from cytochrome c in the IMS and 4 protons from the mitochondrial matrix.</text>
</comment>
<dbReference type="InterPro" id="IPR034210">
    <property type="entry name" value="CcO_II_C"/>
</dbReference>
<dbReference type="SUPFAM" id="SSF81464">
    <property type="entry name" value="Cytochrome c oxidase subunit II-like, transmembrane region"/>
    <property type="match status" value="1"/>
</dbReference>
<dbReference type="GO" id="GO:0042773">
    <property type="term" value="P:ATP synthesis coupled electron transport"/>
    <property type="evidence" value="ECO:0007669"/>
    <property type="project" value="TreeGrafter"/>
</dbReference>
<dbReference type="InterPro" id="IPR045187">
    <property type="entry name" value="CcO_II"/>
</dbReference>
<evidence type="ECO:0000256" key="1">
    <source>
        <dbReference type="ARBA" id="ARBA00004448"/>
    </source>
</evidence>
<evidence type="ECO:0000256" key="7">
    <source>
        <dbReference type="ARBA" id="ARBA00022692"/>
    </source>
</evidence>
<keyword evidence="6 18" id="KW-0679">Respiratory chain</keyword>
<name>A0A3G8FWH5_9HYME</name>
<evidence type="ECO:0000256" key="4">
    <source>
        <dbReference type="ARBA" id="ARBA00015946"/>
    </source>
</evidence>
<keyword evidence="14 18" id="KW-0186">Copper</keyword>
<dbReference type="GO" id="GO:0005743">
    <property type="term" value="C:mitochondrial inner membrane"/>
    <property type="evidence" value="ECO:0007669"/>
    <property type="project" value="UniProtKB-SubCell"/>
</dbReference>
<dbReference type="PROSITE" id="PS00078">
    <property type="entry name" value="COX2"/>
    <property type="match status" value="1"/>
</dbReference>
<evidence type="ECO:0000256" key="2">
    <source>
        <dbReference type="ARBA" id="ARBA00007866"/>
    </source>
</evidence>